<feature type="domain" description="Glycosyltransferase 2-like" evidence="2">
    <location>
        <begin position="4"/>
        <end position="168"/>
    </location>
</feature>
<protein>
    <submittedName>
        <fullName evidence="3">Glycosyltransferase family 2 protein</fullName>
    </submittedName>
</protein>
<dbReference type="RefSeq" id="WP_269311685.1">
    <property type="nucleotide sequence ID" value="NZ_CP114052.1"/>
</dbReference>
<dbReference type="EMBL" id="CP114052">
    <property type="protein sequence ID" value="WAW14993.1"/>
    <property type="molecule type" value="Genomic_DNA"/>
</dbReference>
<keyword evidence="4" id="KW-1185">Reference proteome</keyword>
<keyword evidence="1" id="KW-0812">Transmembrane</keyword>
<dbReference type="CDD" id="cd04187">
    <property type="entry name" value="DPM1_like_bac"/>
    <property type="match status" value="1"/>
</dbReference>
<feature type="transmembrane region" description="Helical" evidence="1">
    <location>
        <begin position="221"/>
        <end position="252"/>
    </location>
</feature>
<dbReference type="InterPro" id="IPR029044">
    <property type="entry name" value="Nucleotide-diphossugar_trans"/>
</dbReference>
<dbReference type="InterPro" id="IPR001173">
    <property type="entry name" value="Glyco_trans_2-like"/>
</dbReference>
<dbReference type="Proteomes" id="UP001164187">
    <property type="component" value="Chromosome"/>
</dbReference>
<sequence>MLLSLVVPCYNEEDIIEKFYKITSQYVRENKHINDYEFVFINDGSKDRTLEKLKKINSFDKKARYVSFSRNFGKEAAIYSGLQHSKGDLIVLMDADLQHPPYLLEEMSRKIVEESYDSVGAVRADRKGENKIRAYLSKKFYTFINSISDVKMEANSTDYRMMTRQFVDSVLSLSEYNRFTKGIFSWVGYNNATIKYENVERELGESKWNFFKLLKYSMEGIISFSTVPLMISSLLGFLLCFFSILIFLIFIIKYFVFGEIVKGFLTLICSIFLLGGVQLLSIGVLGQYLSKAYLEVKNRPVYIVKESSDINEKNKKYI</sequence>
<evidence type="ECO:0000313" key="4">
    <source>
        <dbReference type="Proteomes" id="UP001164187"/>
    </source>
</evidence>
<dbReference type="PANTHER" id="PTHR48090:SF8">
    <property type="entry name" value="GLYCOSYLTRANSFERASE CSBB-RELATED"/>
    <property type="match status" value="1"/>
</dbReference>
<evidence type="ECO:0000259" key="2">
    <source>
        <dbReference type="Pfam" id="PF00535"/>
    </source>
</evidence>
<reference evidence="3" key="1">
    <citation type="submission" date="2022-12" db="EMBL/GenBank/DDBJ databases">
        <title>Peptostreptococcus.</title>
        <authorList>
            <person name="Lee S.H."/>
        </authorList>
    </citation>
    <scope>NUCLEOTIDE SEQUENCE</scope>
    <source>
        <strain evidence="3">CBA3647</strain>
    </source>
</reference>
<organism evidence="3 4">
    <name type="scientific">Peptostreptococcus equinus</name>
    <dbReference type="NCBI Taxonomy" id="3003601"/>
    <lineage>
        <taxon>Bacteria</taxon>
        <taxon>Bacillati</taxon>
        <taxon>Bacillota</taxon>
        <taxon>Clostridia</taxon>
        <taxon>Peptostreptococcales</taxon>
        <taxon>Peptostreptococcaceae</taxon>
        <taxon>Peptostreptococcus</taxon>
    </lineage>
</organism>
<dbReference type="InterPro" id="IPR050256">
    <property type="entry name" value="Glycosyltransferase_2"/>
</dbReference>
<proteinExistence type="predicted"/>
<keyword evidence="1" id="KW-1133">Transmembrane helix</keyword>
<dbReference type="Gene3D" id="3.90.550.10">
    <property type="entry name" value="Spore Coat Polysaccharide Biosynthesis Protein SpsA, Chain A"/>
    <property type="match status" value="1"/>
</dbReference>
<accession>A0ABY7JS50</accession>
<dbReference type="SUPFAM" id="SSF53448">
    <property type="entry name" value="Nucleotide-diphospho-sugar transferases"/>
    <property type="match status" value="1"/>
</dbReference>
<feature type="transmembrane region" description="Helical" evidence="1">
    <location>
        <begin position="264"/>
        <end position="289"/>
    </location>
</feature>
<dbReference type="Pfam" id="PF00535">
    <property type="entry name" value="Glycos_transf_2"/>
    <property type="match status" value="1"/>
</dbReference>
<evidence type="ECO:0000256" key="1">
    <source>
        <dbReference type="SAM" id="Phobius"/>
    </source>
</evidence>
<dbReference type="PANTHER" id="PTHR48090">
    <property type="entry name" value="UNDECAPRENYL-PHOSPHATE 4-DEOXY-4-FORMAMIDO-L-ARABINOSE TRANSFERASE-RELATED"/>
    <property type="match status" value="1"/>
</dbReference>
<gene>
    <name evidence="3" type="ORF">O0R46_00615</name>
</gene>
<name>A0ABY7JS50_9FIRM</name>
<evidence type="ECO:0000313" key="3">
    <source>
        <dbReference type="EMBL" id="WAW14993.1"/>
    </source>
</evidence>
<keyword evidence="1" id="KW-0472">Membrane</keyword>